<dbReference type="InterPro" id="IPR027417">
    <property type="entry name" value="P-loop_NTPase"/>
</dbReference>
<dbReference type="AlphaFoldDB" id="A0A9P8HV76"/>
<keyword evidence="4" id="KW-1185">Reference proteome</keyword>
<evidence type="ECO:0000256" key="1">
    <source>
        <dbReference type="SAM" id="MobiDB-lite"/>
    </source>
</evidence>
<dbReference type="EMBL" id="JAGHQL010000218">
    <property type="protein sequence ID" value="KAH0536278.1"/>
    <property type="molecule type" value="Genomic_DNA"/>
</dbReference>
<name>A0A9P8HV76_9PEZI</name>
<dbReference type="Pfam" id="PF13521">
    <property type="entry name" value="AAA_28"/>
    <property type="match status" value="1"/>
</dbReference>
<feature type="domain" description="NadR/Ttd14 AAA" evidence="2">
    <location>
        <begin position="13"/>
        <end position="199"/>
    </location>
</feature>
<dbReference type="SUPFAM" id="SSF52540">
    <property type="entry name" value="P-loop containing nucleoside triphosphate hydrolases"/>
    <property type="match status" value="1"/>
</dbReference>
<evidence type="ECO:0000259" key="2">
    <source>
        <dbReference type="Pfam" id="PF13521"/>
    </source>
</evidence>
<comment type="caution">
    <text evidence="3">The sequence shown here is derived from an EMBL/GenBank/DDBJ whole genome shotgun (WGS) entry which is preliminary data.</text>
</comment>
<dbReference type="OrthoDB" id="6118920at2759"/>
<gene>
    <name evidence="3" type="ORF">FGG08_006839</name>
</gene>
<organism evidence="3 4">
    <name type="scientific">Glutinoglossum americanum</name>
    <dbReference type="NCBI Taxonomy" id="1670608"/>
    <lineage>
        <taxon>Eukaryota</taxon>
        <taxon>Fungi</taxon>
        <taxon>Dikarya</taxon>
        <taxon>Ascomycota</taxon>
        <taxon>Pezizomycotina</taxon>
        <taxon>Geoglossomycetes</taxon>
        <taxon>Geoglossales</taxon>
        <taxon>Geoglossaceae</taxon>
        <taxon>Glutinoglossum</taxon>
    </lineage>
</organism>
<dbReference type="InterPro" id="IPR038727">
    <property type="entry name" value="NadR/Ttd14_AAA_dom"/>
</dbReference>
<sequence length="220" mass="24411">MPGPSPNTQLRSIYVVGAPSSGKTTLITALRSHPHLRSARFVTEVARTVLRNQKFQTSDIRASPTASLELQRAILEAQLQAEMSSSSPSVSGSPNAPQVPRAESTLIVSDRSGIDPIVFAAMYGPPGGARSLLESGTWHNLRSQMRTSLVVLCEPVEEWLRGDGVRLMPERKDEEGWSQLHTLFCETLEREKVKYIILPEHVRSILDRVDFVLRAWADQV</sequence>
<feature type="region of interest" description="Disordered" evidence="1">
    <location>
        <begin position="81"/>
        <end position="100"/>
    </location>
</feature>
<evidence type="ECO:0000313" key="4">
    <source>
        <dbReference type="Proteomes" id="UP000698800"/>
    </source>
</evidence>
<reference evidence="3" key="1">
    <citation type="submission" date="2021-03" db="EMBL/GenBank/DDBJ databases">
        <title>Comparative genomics and phylogenomic investigation of the class Geoglossomycetes provide insights into ecological specialization and systematics.</title>
        <authorList>
            <person name="Melie T."/>
            <person name="Pirro S."/>
            <person name="Miller A.N."/>
            <person name="Quandt A."/>
        </authorList>
    </citation>
    <scope>NUCLEOTIDE SEQUENCE</scope>
    <source>
        <strain evidence="3">GBOQ0MN5Z8</strain>
    </source>
</reference>
<feature type="compositionally biased region" description="Low complexity" evidence="1">
    <location>
        <begin position="84"/>
        <end position="94"/>
    </location>
</feature>
<evidence type="ECO:0000313" key="3">
    <source>
        <dbReference type="EMBL" id="KAH0536278.1"/>
    </source>
</evidence>
<accession>A0A9P8HV76</accession>
<protein>
    <recommendedName>
        <fullName evidence="2">NadR/Ttd14 AAA domain-containing protein</fullName>
    </recommendedName>
</protein>
<proteinExistence type="predicted"/>
<dbReference type="Proteomes" id="UP000698800">
    <property type="component" value="Unassembled WGS sequence"/>
</dbReference>
<dbReference type="Gene3D" id="3.40.50.300">
    <property type="entry name" value="P-loop containing nucleotide triphosphate hydrolases"/>
    <property type="match status" value="1"/>
</dbReference>